<comment type="subcellular location">
    <subcellularLocation>
        <location evidence="1">Cytoplasm</location>
    </subcellularLocation>
</comment>
<dbReference type="InterPro" id="IPR023795">
    <property type="entry name" value="Serpin_CS"/>
</dbReference>
<dbReference type="Ensembl" id="ENSEBUT00000022396.1">
    <property type="protein sequence ID" value="ENSEBUP00000021820.1"/>
    <property type="gene ID" value="ENSEBUG00000013452.1"/>
</dbReference>
<sequence>MIKSGDTLHKSYQLLHDAVNPQHAKYTLHMANRLYGHEGFTFLQGTTLYRAELEPLDFVKAPEDSRLKINNWVEKQTAGKIKDLLAKNLINSMTRMVLVNAIYFKGTWEKKFNTQISISMPSLKPVQMMRQEDKFMYRSIEFGNDPPSIMLLLMPSSITDDSTGLKKLEKELNLEKLREWTHSSKMFQKKVEVFLPKFRLEESYGLKNPLSDLGMPDAFSLSNADFSGITGNRDLFVSAVVHKAFVEVNEEGTEAAAATAAVLMLTCAFTEPSPIVRFDHPFLFFIRHNNSGSILFWGRCDSP</sequence>
<evidence type="ECO:0000256" key="1">
    <source>
        <dbReference type="ARBA" id="ARBA00004496"/>
    </source>
</evidence>
<dbReference type="Pfam" id="PF00079">
    <property type="entry name" value="Serpin"/>
    <property type="match status" value="1"/>
</dbReference>
<dbReference type="SUPFAM" id="SSF56574">
    <property type="entry name" value="Serpins"/>
    <property type="match status" value="1"/>
</dbReference>
<dbReference type="GO" id="GO:0005615">
    <property type="term" value="C:extracellular space"/>
    <property type="evidence" value="ECO:0007669"/>
    <property type="project" value="InterPro"/>
</dbReference>
<evidence type="ECO:0000313" key="8">
    <source>
        <dbReference type="Proteomes" id="UP000694388"/>
    </source>
</evidence>
<evidence type="ECO:0000259" key="6">
    <source>
        <dbReference type="SMART" id="SM00093"/>
    </source>
</evidence>
<reference evidence="7" key="1">
    <citation type="submission" date="2025-08" db="UniProtKB">
        <authorList>
            <consortium name="Ensembl"/>
        </authorList>
    </citation>
    <scope>IDENTIFICATION</scope>
</reference>
<dbReference type="GeneTree" id="ENSGT00940000154573"/>
<evidence type="ECO:0000313" key="7">
    <source>
        <dbReference type="Ensembl" id="ENSEBUP00000021820.1"/>
    </source>
</evidence>
<dbReference type="InterPro" id="IPR042185">
    <property type="entry name" value="Serpin_sf_2"/>
</dbReference>
<evidence type="ECO:0000256" key="2">
    <source>
        <dbReference type="ARBA" id="ARBA00006426"/>
    </source>
</evidence>
<evidence type="ECO:0000256" key="4">
    <source>
        <dbReference type="ARBA" id="ARBA00022690"/>
    </source>
</evidence>
<dbReference type="Gene3D" id="2.30.39.10">
    <property type="entry name" value="Alpha-1-antitrypsin, domain 1"/>
    <property type="match status" value="1"/>
</dbReference>
<dbReference type="Proteomes" id="UP000694388">
    <property type="component" value="Unplaced"/>
</dbReference>
<dbReference type="OMA" id="FEKHRTR"/>
<feature type="domain" description="Serpin" evidence="6">
    <location>
        <begin position="1"/>
        <end position="303"/>
    </location>
</feature>
<reference evidence="7" key="2">
    <citation type="submission" date="2025-09" db="UniProtKB">
        <authorList>
            <consortium name="Ensembl"/>
        </authorList>
    </citation>
    <scope>IDENTIFICATION</scope>
</reference>
<accession>A0A8C4QWZ4</accession>
<dbReference type="InterPro" id="IPR000215">
    <property type="entry name" value="Serpin_fam"/>
</dbReference>
<dbReference type="PROSITE" id="PS00284">
    <property type="entry name" value="SERPIN"/>
    <property type="match status" value="1"/>
</dbReference>
<dbReference type="GO" id="GO:0004867">
    <property type="term" value="F:serine-type endopeptidase inhibitor activity"/>
    <property type="evidence" value="ECO:0007669"/>
    <property type="project" value="UniProtKB-KW"/>
</dbReference>
<evidence type="ECO:0000256" key="5">
    <source>
        <dbReference type="ARBA" id="ARBA00022900"/>
    </source>
</evidence>
<dbReference type="PANTHER" id="PTHR11461:SF180">
    <property type="entry name" value="LEUKOCYTE ELASTASE INHIBITOR"/>
    <property type="match status" value="1"/>
</dbReference>
<dbReference type="Gene3D" id="3.30.497.10">
    <property type="entry name" value="Antithrombin, subunit I, domain 2"/>
    <property type="match status" value="1"/>
</dbReference>
<dbReference type="InterPro" id="IPR036186">
    <property type="entry name" value="Serpin_sf"/>
</dbReference>
<dbReference type="InterPro" id="IPR023796">
    <property type="entry name" value="Serpin_dom"/>
</dbReference>
<dbReference type="PANTHER" id="PTHR11461">
    <property type="entry name" value="SERINE PROTEASE INHIBITOR, SERPIN"/>
    <property type="match status" value="1"/>
</dbReference>
<keyword evidence="5" id="KW-0722">Serine protease inhibitor</keyword>
<organism evidence="7 8">
    <name type="scientific">Eptatretus burgeri</name>
    <name type="common">Inshore hagfish</name>
    <dbReference type="NCBI Taxonomy" id="7764"/>
    <lineage>
        <taxon>Eukaryota</taxon>
        <taxon>Metazoa</taxon>
        <taxon>Chordata</taxon>
        <taxon>Craniata</taxon>
        <taxon>Vertebrata</taxon>
        <taxon>Cyclostomata</taxon>
        <taxon>Myxini</taxon>
        <taxon>Myxiniformes</taxon>
        <taxon>Myxinidae</taxon>
        <taxon>Eptatretinae</taxon>
        <taxon>Eptatretus</taxon>
    </lineage>
</organism>
<proteinExistence type="inferred from homology"/>
<keyword evidence="8" id="KW-1185">Reference proteome</keyword>
<dbReference type="InterPro" id="IPR042178">
    <property type="entry name" value="Serpin_sf_1"/>
</dbReference>
<keyword evidence="3" id="KW-0963">Cytoplasm</keyword>
<dbReference type="FunFam" id="2.10.310.10:FF:000001">
    <property type="entry name" value="Serpin family A member 1"/>
    <property type="match status" value="1"/>
</dbReference>
<comment type="similarity">
    <text evidence="2">Belongs to the serpin family. Ov-serpin subfamily.</text>
</comment>
<dbReference type="GO" id="GO:0005737">
    <property type="term" value="C:cytoplasm"/>
    <property type="evidence" value="ECO:0007669"/>
    <property type="project" value="UniProtKB-SubCell"/>
</dbReference>
<protein>
    <submittedName>
        <fullName evidence="7">Serpin family B member 1</fullName>
    </submittedName>
</protein>
<keyword evidence="4" id="KW-0646">Protease inhibitor</keyword>
<dbReference type="SMART" id="SM00093">
    <property type="entry name" value="SERPIN"/>
    <property type="match status" value="1"/>
</dbReference>
<evidence type="ECO:0000256" key="3">
    <source>
        <dbReference type="ARBA" id="ARBA00022490"/>
    </source>
</evidence>
<dbReference type="AlphaFoldDB" id="A0A8C4QWZ4"/>
<dbReference type="Gene3D" id="2.10.310.10">
    <property type="entry name" value="Serpins superfamily"/>
    <property type="match status" value="1"/>
</dbReference>
<name>A0A8C4QWZ4_EPTBU</name>